<protein>
    <submittedName>
        <fullName evidence="1">Uncharacterized protein</fullName>
    </submittedName>
</protein>
<gene>
    <name evidence="1" type="ORF">OCBIM_22031106mg</name>
</gene>
<dbReference type="EMBL" id="KQ416385">
    <property type="protein sequence ID" value="KOF97146.1"/>
    <property type="molecule type" value="Genomic_DNA"/>
</dbReference>
<proteinExistence type="predicted"/>
<reference evidence="1" key="1">
    <citation type="submission" date="2015-07" db="EMBL/GenBank/DDBJ databases">
        <title>MeaNS - Measles Nucleotide Surveillance Program.</title>
        <authorList>
            <person name="Tran T."/>
            <person name="Druce J."/>
        </authorList>
    </citation>
    <scope>NUCLEOTIDE SEQUENCE</scope>
    <source>
        <strain evidence="1">UCB-OBI-ISO-001</strain>
        <tissue evidence="1">Gonad</tissue>
    </source>
</reference>
<evidence type="ECO:0000313" key="1">
    <source>
        <dbReference type="EMBL" id="KOF97146.1"/>
    </source>
</evidence>
<sequence>MHSLTHARAAHVCEHGYAYVHMHLCVRVPAFIQLRYSQFFSVLSLLGGRV</sequence>
<organism evidence="1">
    <name type="scientific">Octopus bimaculoides</name>
    <name type="common">California two-spotted octopus</name>
    <dbReference type="NCBI Taxonomy" id="37653"/>
    <lineage>
        <taxon>Eukaryota</taxon>
        <taxon>Metazoa</taxon>
        <taxon>Spiralia</taxon>
        <taxon>Lophotrochozoa</taxon>
        <taxon>Mollusca</taxon>
        <taxon>Cephalopoda</taxon>
        <taxon>Coleoidea</taxon>
        <taxon>Octopodiformes</taxon>
        <taxon>Octopoda</taxon>
        <taxon>Incirrata</taxon>
        <taxon>Octopodidae</taxon>
        <taxon>Octopus</taxon>
    </lineage>
</organism>
<dbReference type="AlphaFoldDB" id="A0A0L8I6N6"/>
<name>A0A0L8I6N6_OCTBM</name>
<accession>A0A0L8I6N6</accession>